<dbReference type="Gene3D" id="3.50.50.60">
    <property type="entry name" value="FAD/NAD(P)-binding domain"/>
    <property type="match status" value="1"/>
</dbReference>
<dbReference type="AlphaFoldDB" id="A0A382XPP9"/>
<accession>A0A382XPP9</accession>
<dbReference type="Pfam" id="PF13450">
    <property type="entry name" value="NAD_binding_8"/>
    <property type="match status" value="1"/>
</dbReference>
<proteinExistence type="predicted"/>
<sequence length="84" mass="9143">MNSEYDVVIIGAGPAGLSAAYELTKSNKSAVVLERSSSVGGLAKTIESNGYYYDIGPHRFYTKNEEIRDLFINILGEDAINDPL</sequence>
<evidence type="ECO:0008006" key="2">
    <source>
        <dbReference type="Google" id="ProtNLM"/>
    </source>
</evidence>
<dbReference type="GO" id="GO:0008767">
    <property type="term" value="F:UDP-galactopyranose mutase activity"/>
    <property type="evidence" value="ECO:0007669"/>
    <property type="project" value="TreeGrafter"/>
</dbReference>
<gene>
    <name evidence="1" type="ORF">METZ01_LOCUS425827</name>
</gene>
<dbReference type="PRINTS" id="PR00419">
    <property type="entry name" value="ADXRDTASE"/>
</dbReference>
<evidence type="ECO:0000313" key="1">
    <source>
        <dbReference type="EMBL" id="SVD72973.1"/>
    </source>
</evidence>
<dbReference type="GO" id="GO:0050660">
    <property type="term" value="F:flavin adenine dinucleotide binding"/>
    <property type="evidence" value="ECO:0007669"/>
    <property type="project" value="TreeGrafter"/>
</dbReference>
<reference evidence="1" key="1">
    <citation type="submission" date="2018-05" db="EMBL/GenBank/DDBJ databases">
        <authorList>
            <person name="Lanie J.A."/>
            <person name="Ng W.-L."/>
            <person name="Kazmierczak K.M."/>
            <person name="Andrzejewski T.M."/>
            <person name="Davidsen T.M."/>
            <person name="Wayne K.J."/>
            <person name="Tettelin H."/>
            <person name="Glass J.I."/>
            <person name="Rusch D."/>
            <person name="Podicherti R."/>
            <person name="Tsui H.-C.T."/>
            <person name="Winkler M.E."/>
        </authorList>
    </citation>
    <scope>NUCLEOTIDE SEQUENCE</scope>
</reference>
<protein>
    <recommendedName>
        <fullName evidence="2">Amine oxidase domain-containing protein</fullName>
    </recommendedName>
</protein>
<dbReference type="EMBL" id="UINC01169438">
    <property type="protein sequence ID" value="SVD72973.1"/>
    <property type="molecule type" value="Genomic_DNA"/>
</dbReference>
<name>A0A382XPP9_9ZZZZ</name>
<dbReference type="PANTHER" id="PTHR21197:SF0">
    <property type="entry name" value="UDP-GALACTOPYRANOSE MUTASE"/>
    <property type="match status" value="1"/>
</dbReference>
<dbReference type="GO" id="GO:0005829">
    <property type="term" value="C:cytosol"/>
    <property type="evidence" value="ECO:0007669"/>
    <property type="project" value="TreeGrafter"/>
</dbReference>
<organism evidence="1">
    <name type="scientific">marine metagenome</name>
    <dbReference type="NCBI Taxonomy" id="408172"/>
    <lineage>
        <taxon>unclassified sequences</taxon>
        <taxon>metagenomes</taxon>
        <taxon>ecological metagenomes</taxon>
    </lineage>
</organism>
<dbReference type="SUPFAM" id="SSF51971">
    <property type="entry name" value="Nucleotide-binding domain"/>
    <property type="match status" value="1"/>
</dbReference>
<dbReference type="PANTHER" id="PTHR21197">
    <property type="entry name" value="UDP-GALACTOPYRANOSE MUTASE"/>
    <property type="match status" value="1"/>
</dbReference>
<dbReference type="InterPro" id="IPR036188">
    <property type="entry name" value="FAD/NAD-bd_sf"/>
</dbReference>